<dbReference type="EMBL" id="GBRH01250930">
    <property type="protein sequence ID" value="JAD46965.1"/>
    <property type="molecule type" value="Transcribed_RNA"/>
</dbReference>
<organism evidence="1">
    <name type="scientific">Arundo donax</name>
    <name type="common">Giant reed</name>
    <name type="synonym">Donax arundinaceus</name>
    <dbReference type="NCBI Taxonomy" id="35708"/>
    <lineage>
        <taxon>Eukaryota</taxon>
        <taxon>Viridiplantae</taxon>
        <taxon>Streptophyta</taxon>
        <taxon>Embryophyta</taxon>
        <taxon>Tracheophyta</taxon>
        <taxon>Spermatophyta</taxon>
        <taxon>Magnoliopsida</taxon>
        <taxon>Liliopsida</taxon>
        <taxon>Poales</taxon>
        <taxon>Poaceae</taxon>
        <taxon>PACMAD clade</taxon>
        <taxon>Arundinoideae</taxon>
        <taxon>Arundineae</taxon>
        <taxon>Arundo</taxon>
    </lineage>
</organism>
<sequence>MTTYYITLCVKPRNVTFVVACADHQTRVQDNYFHPLPHHRSAYAKSLHFMTDYMATLSVRQWPSMM</sequence>
<reference evidence="1" key="2">
    <citation type="journal article" date="2015" name="Data Brief">
        <title>Shoot transcriptome of the giant reed, Arundo donax.</title>
        <authorList>
            <person name="Barrero R.A."/>
            <person name="Guerrero F.D."/>
            <person name="Moolhuijzen P."/>
            <person name="Goolsby J.A."/>
            <person name="Tidwell J."/>
            <person name="Bellgard S.E."/>
            <person name="Bellgard M.I."/>
        </authorList>
    </citation>
    <scope>NUCLEOTIDE SEQUENCE</scope>
    <source>
        <tissue evidence="1">Shoot tissue taken approximately 20 cm above the soil surface</tissue>
    </source>
</reference>
<evidence type="ECO:0000313" key="1">
    <source>
        <dbReference type="EMBL" id="JAD46965.1"/>
    </source>
</evidence>
<proteinExistence type="predicted"/>
<protein>
    <submittedName>
        <fullName evidence="1">Uncharacterized protein</fullName>
    </submittedName>
</protein>
<name>A0A0A9ADA8_ARUDO</name>
<reference evidence="1" key="1">
    <citation type="submission" date="2014-09" db="EMBL/GenBank/DDBJ databases">
        <authorList>
            <person name="Magalhaes I.L.F."/>
            <person name="Oliveira U."/>
            <person name="Santos F.R."/>
            <person name="Vidigal T.H.D.A."/>
            <person name="Brescovit A.D."/>
            <person name="Santos A.J."/>
        </authorList>
    </citation>
    <scope>NUCLEOTIDE SEQUENCE</scope>
    <source>
        <tissue evidence="1">Shoot tissue taken approximately 20 cm above the soil surface</tissue>
    </source>
</reference>
<dbReference type="AlphaFoldDB" id="A0A0A9ADA8"/>
<accession>A0A0A9ADA8</accession>